<sequence length="180" mass="19902">MSRWHKESCTKPQVVVEGGTPRCKACDSECRWQLEADLHKFKSAPISIPEDEPPGQMGLWWPPHVKYTDQSAELLSKLNAPDGPLAAESSQPKAPSTHKEPMQSAAPRSPIYTHSLPQKAFVWSVSTLRATTTADLQFTLSWKNTPRTTARSMRQYHTRGVARTTTPRPAVPSLSAPTGT</sequence>
<gene>
    <name evidence="2" type="ORF">QBC35DRAFT_57555</name>
</gene>
<accession>A0AAN6X047</accession>
<dbReference type="AlphaFoldDB" id="A0AAN6X047"/>
<proteinExistence type="predicted"/>
<feature type="region of interest" description="Disordered" evidence="1">
    <location>
        <begin position="149"/>
        <end position="180"/>
    </location>
</feature>
<name>A0AAN6X047_9PEZI</name>
<reference evidence="2" key="1">
    <citation type="journal article" date="2023" name="Mol. Phylogenet. Evol.">
        <title>Genome-scale phylogeny and comparative genomics of the fungal order Sordariales.</title>
        <authorList>
            <person name="Hensen N."/>
            <person name="Bonometti L."/>
            <person name="Westerberg I."/>
            <person name="Brannstrom I.O."/>
            <person name="Guillou S."/>
            <person name="Cros-Aarteil S."/>
            <person name="Calhoun S."/>
            <person name="Haridas S."/>
            <person name="Kuo A."/>
            <person name="Mondo S."/>
            <person name="Pangilinan J."/>
            <person name="Riley R."/>
            <person name="LaButti K."/>
            <person name="Andreopoulos B."/>
            <person name="Lipzen A."/>
            <person name="Chen C."/>
            <person name="Yan M."/>
            <person name="Daum C."/>
            <person name="Ng V."/>
            <person name="Clum A."/>
            <person name="Steindorff A."/>
            <person name="Ohm R.A."/>
            <person name="Martin F."/>
            <person name="Silar P."/>
            <person name="Natvig D.O."/>
            <person name="Lalanne C."/>
            <person name="Gautier V."/>
            <person name="Ament-Velasquez S.L."/>
            <person name="Kruys A."/>
            <person name="Hutchinson M.I."/>
            <person name="Powell A.J."/>
            <person name="Barry K."/>
            <person name="Miller A.N."/>
            <person name="Grigoriev I.V."/>
            <person name="Debuchy R."/>
            <person name="Gladieux P."/>
            <person name="Hiltunen Thoren M."/>
            <person name="Johannesson H."/>
        </authorList>
    </citation>
    <scope>NUCLEOTIDE SEQUENCE</scope>
    <source>
        <strain evidence="2">PSN309</strain>
    </source>
</reference>
<evidence type="ECO:0000313" key="2">
    <source>
        <dbReference type="EMBL" id="KAK4190858.1"/>
    </source>
</evidence>
<comment type="caution">
    <text evidence="2">The sequence shown here is derived from an EMBL/GenBank/DDBJ whole genome shotgun (WGS) entry which is preliminary data.</text>
</comment>
<reference evidence="2" key="2">
    <citation type="submission" date="2023-05" db="EMBL/GenBank/DDBJ databases">
        <authorList>
            <consortium name="Lawrence Berkeley National Laboratory"/>
            <person name="Steindorff A."/>
            <person name="Hensen N."/>
            <person name="Bonometti L."/>
            <person name="Westerberg I."/>
            <person name="Brannstrom I.O."/>
            <person name="Guillou S."/>
            <person name="Cros-Aarteil S."/>
            <person name="Calhoun S."/>
            <person name="Haridas S."/>
            <person name="Kuo A."/>
            <person name="Mondo S."/>
            <person name="Pangilinan J."/>
            <person name="Riley R."/>
            <person name="Labutti K."/>
            <person name="Andreopoulos B."/>
            <person name="Lipzen A."/>
            <person name="Chen C."/>
            <person name="Yanf M."/>
            <person name="Daum C."/>
            <person name="Ng V."/>
            <person name="Clum A."/>
            <person name="Ohm R."/>
            <person name="Martin F."/>
            <person name="Silar P."/>
            <person name="Natvig D."/>
            <person name="Lalanne C."/>
            <person name="Gautier V."/>
            <person name="Ament-Velasquez S.L."/>
            <person name="Kruys A."/>
            <person name="Hutchinson M.I."/>
            <person name="Powell A.J."/>
            <person name="Barry K."/>
            <person name="Miller A.N."/>
            <person name="Grigoriev I.V."/>
            <person name="Debuchy R."/>
            <person name="Gladieux P."/>
            <person name="Thoren M.H."/>
            <person name="Johannesson H."/>
        </authorList>
    </citation>
    <scope>NUCLEOTIDE SEQUENCE</scope>
    <source>
        <strain evidence="2">PSN309</strain>
    </source>
</reference>
<dbReference type="Proteomes" id="UP001302126">
    <property type="component" value="Unassembled WGS sequence"/>
</dbReference>
<keyword evidence="3" id="KW-1185">Reference proteome</keyword>
<evidence type="ECO:0000256" key="1">
    <source>
        <dbReference type="SAM" id="MobiDB-lite"/>
    </source>
</evidence>
<feature type="region of interest" description="Disordered" evidence="1">
    <location>
        <begin position="76"/>
        <end position="108"/>
    </location>
</feature>
<protein>
    <submittedName>
        <fullName evidence="2">Uncharacterized protein</fullName>
    </submittedName>
</protein>
<dbReference type="EMBL" id="MU864363">
    <property type="protein sequence ID" value="KAK4190858.1"/>
    <property type="molecule type" value="Genomic_DNA"/>
</dbReference>
<organism evidence="2 3">
    <name type="scientific">Podospora australis</name>
    <dbReference type="NCBI Taxonomy" id="1536484"/>
    <lineage>
        <taxon>Eukaryota</taxon>
        <taxon>Fungi</taxon>
        <taxon>Dikarya</taxon>
        <taxon>Ascomycota</taxon>
        <taxon>Pezizomycotina</taxon>
        <taxon>Sordariomycetes</taxon>
        <taxon>Sordariomycetidae</taxon>
        <taxon>Sordariales</taxon>
        <taxon>Podosporaceae</taxon>
        <taxon>Podospora</taxon>
    </lineage>
</organism>
<evidence type="ECO:0000313" key="3">
    <source>
        <dbReference type="Proteomes" id="UP001302126"/>
    </source>
</evidence>